<name>A0A016X265_9BILA</name>
<dbReference type="Proteomes" id="UP000024635">
    <property type="component" value="Unassembled WGS sequence"/>
</dbReference>
<proteinExistence type="predicted"/>
<accession>A0A016X265</accession>
<evidence type="ECO:0000313" key="1">
    <source>
        <dbReference type="EMBL" id="EYC45363.1"/>
    </source>
</evidence>
<keyword evidence="2" id="KW-1185">Reference proteome</keyword>
<gene>
    <name evidence="1" type="primary">Acey_s0431.g1333</name>
    <name evidence="1" type="ORF">Y032_0431g1333</name>
</gene>
<evidence type="ECO:0000313" key="2">
    <source>
        <dbReference type="Proteomes" id="UP000024635"/>
    </source>
</evidence>
<dbReference type="EMBL" id="JARK01000031">
    <property type="protein sequence ID" value="EYC45363.1"/>
    <property type="molecule type" value="Genomic_DNA"/>
</dbReference>
<sequence>MRFNLRKTVDNTYLGQNMMNGVLEPVLNPSTNLYHQILCTELQCVYHREGKRGGVLPPLTINSPRSHSNFA</sequence>
<protein>
    <submittedName>
        <fullName evidence="1">Uncharacterized protein</fullName>
    </submittedName>
</protein>
<reference evidence="2" key="1">
    <citation type="journal article" date="2015" name="Nat. Genet.">
        <title>The genome and transcriptome of the zoonotic hookworm Ancylostoma ceylanicum identify infection-specific gene families.</title>
        <authorList>
            <person name="Schwarz E.M."/>
            <person name="Hu Y."/>
            <person name="Antoshechkin I."/>
            <person name="Miller M.M."/>
            <person name="Sternberg P.W."/>
            <person name="Aroian R.V."/>
        </authorList>
    </citation>
    <scope>NUCLEOTIDE SEQUENCE</scope>
    <source>
        <strain evidence="2">HY135</strain>
    </source>
</reference>
<organism evidence="1 2">
    <name type="scientific">Ancylostoma ceylanicum</name>
    <dbReference type="NCBI Taxonomy" id="53326"/>
    <lineage>
        <taxon>Eukaryota</taxon>
        <taxon>Metazoa</taxon>
        <taxon>Ecdysozoa</taxon>
        <taxon>Nematoda</taxon>
        <taxon>Chromadorea</taxon>
        <taxon>Rhabditida</taxon>
        <taxon>Rhabditina</taxon>
        <taxon>Rhabditomorpha</taxon>
        <taxon>Strongyloidea</taxon>
        <taxon>Ancylostomatidae</taxon>
        <taxon>Ancylostomatinae</taxon>
        <taxon>Ancylostoma</taxon>
    </lineage>
</organism>
<comment type="caution">
    <text evidence="1">The sequence shown here is derived from an EMBL/GenBank/DDBJ whole genome shotgun (WGS) entry which is preliminary data.</text>
</comment>
<dbReference type="AlphaFoldDB" id="A0A016X265"/>